<comment type="similarity">
    <text evidence="1">Belongs to the DinB family.</text>
</comment>
<reference evidence="4 5" key="1">
    <citation type="submission" date="2021-05" db="EMBL/GenBank/DDBJ databases">
        <title>A Polyphasic approach of four new species of the genus Ohtaekwangia: Ohtaekwangia histidinii sp. nov., Ohtaekwangia cretensis sp. nov., Ohtaekwangia indiensis sp. nov., Ohtaekwangia reichenbachii sp. nov. from diverse environment.</title>
        <authorList>
            <person name="Octaviana S."/>
        </authorList>
    </citation>
    <scope>NUCLEOTIDE SEQUENCE [LARGE SCALE GENOMIC DNA]</scope>
    <source>
        <strain evidence="4 5">PWU5</strain>
    </source>
</reference>
<evidence type="ECO:0000256" key="3">
    <source>
        <dbReference type="PIRSR" id="PIRSR607837-1"/>
    </source>
</evidence>
<dbReference type="RefSeq" id="WP_254085879.1">
    <property type="nucleotide sequence ID" value="NZ_JAHESE010000021.1"/>
</dbReference>
<feature type="binding site" evidence="3">
    <location>
        <position position="137"/>
    </location>
    <ligand>
        <name>a divalent metal cation</name>
        <dbReference type="ChEBI" id="CHEBI:60240"/>
    </ligand>
</feature>
<comment type="caution">
    <text evidence="4">The sequence shown here is derived from an EMBL/GenBank/DDBJ whole genome shotgun (WGS) entry which is preliminary data.</text>
</comment>
<evidence type="ECO:0000256" key="2">
    <source>
        <dbReference type="ARBA" id="ARBA00022723"/>
    </source>
</evidence>
<dbReference type="InterPro" id="IPR034660">
    <property type="entry name" value="DinB/YfiT-like"/>
</dbReference>
<organism evidence="4 5">
    <name type="scientific">Dawidia cretensis</name>
    <dbReference type="NCBI Taxonomy" id="2782350"/>
    <lineage>
        <taxon>Bacteria</taxon>
        <taxon>Pseudomonadati</taxon>
        <taxon>Bacteroidota</taxon>
        <taxon>Cytophagia</taxon>
        <taxon>Cytophagales</taxon>
        <taxon>Chryseotaleaceae</taxon>
        <taxon>Dawidia</taxon>
    </lineage>
</organism>
<dbReference type="InterPro" id="IPR007837">
    <property type="entry name" value="DinB"/>
</dbReference>
<keyword evidence="5" id="KW-1185">Reference proteome</keyword>
<protein>
    <submittedName>
        <fullName evidence="4">DinB family protein</fullName>
    </submittedName>
</protein>
<feature type="binding site" evidence="3">
    <location>
        <position position="49"/>
    </location>
    <ligand>
        <name>a divalent metal cation</name>
        <dbReference type="ChEBI" id="CHEBI:60240"/>
    </ligand>
</feature>
<keyword evidence="2 3" id="KW-0479">Metal-binding</keyword>
<dbReference type="GO" id="GO:0046872">
    <property type="term" value="F:metal ion binding"/>
    <property type="evidence" value="ECO:0007669"/>
    <property type="project" value="UniProtKB-KW"/>
</dbReference>
<feature type="binding site" evidence="3">
    <location>
        <position position="133"/>
    </location>
    <ligand>
        <name>a divalent metal cation</name>
        <dbReference type="ChEBI" id="CHEBI:60240"/>
    </ligand>
</feature>
<gene>
    <name evidence="4" type="ORF">KK062_18795</name>
</gene>
<dbReference type="Pfam" id="PF05163">
    <property type="entry name" value="DinB"/>
    <property type="match status" value="1"/>
</dbReference>
<evidence type="ECO:0000313" key="4">
    <source>
        <dbReference type="EMBL" id="MBT1710302.1"/>
    </source>
</evidence>
<dbReference type="Proteomes" id="UP001319080">
    <property type="component" value="Unassembled WGS sequence"/>
</dbReference>
<sequence length="167" mass="19410">MAKNYLIQIANYNHWADNKIMEWLRQISDEQWEQVIVSSFNSVSQTATHIVSAEKYWVDLWTQIPEPIFLSAQFNGTRDGLIEIWKKSSADISTLVNSFPEGNYSQSIIFKYPRTGRIGQMPFWETVAHVINHSTYHRGQLVTLLRQAGYINLSSIDMATYFQMNKI</sequence>
<dbReference type="SUPFAM" id="SSF109854">
    <property type="entry name" value="DinB/YfiT-like putative metalloenzymes"/>
    <property type="match status" value="1"/>
</dbReference>
<dbReference type="Gene3D" id="1.20.120.450">
    <property type="entry name" value="dinb family like domain"/>
    <property type="match status" value="1"/>
</dbReference>
<dbReference type="AlphaFoldDB" id="A0AAP2E2C4"/>
<evidence type="ECO:0000313" key="5">
    <source>
        <dbReference type="Proteomes" id="UP001319080"/>
    </source>
</evidence>
<dbReference type="PANTHER" id="PTHR37302">
    <property type="entry name" value="SLR1116 PROTEIN"/>
    <property type="match status" value="1"/>
</dbReference>
<dbReference type="EMBL" id="JAHESE010000021">
    <property type="protein sequence ID" value="MBT1710302.1"/>
    <property type="molecule type" value="Genomic_DNA"/>
</dbReference>
<dbReference type="PANTHER" id="PTHR37302:SF1">
    <property type="entry name" value="PROTEIN DINB"/>
    <property type="match status" value="1"/>
</dbReference>
<evidence type="ECO:0000256" key="1">
    <source>
        <dbReference type="ARBA" id="ARBA00008635"/>
    </source>
</evidence>
<name>A0AAP2E2C4_9BACT</name>
<proteinExistence type="inferred from homology"/>
<accession>A0AAP2E2C4</accession>